<dbReference type="Proteomes" id="UP000245626">
    <property type="component" value="Unassembled WGS sequence"/>
</dbReference>
<name>A0ACD0NS02_9BASI</name>
<evidence type="ECO:0000313" key="2">
    <source>
        <dbReference type="Proteomes" id="UP000245626"/>
    </source>
</evidence>
<organism evidence="1 2">
    <name type="scientific">Violaceomyces palustris</name>
    <dbReference type="NCBI Taxonomy" id="1673888"/>
    <lineage>
        <taxon>Eukaryota</taxon>
        <taxon>Fungi</taxon>
        <taxon>Dikarya</taxon>
        <taxon>Basidiomycota</taxon>
        <taxon>Ustilaginomycotina</taxon>
        <taxon>Ustilaginomycetes</taxon>
        <taxon>Violaceomycetales</taxon>
        <taxon>Violaceomycetaceae</taxon>
        <taxon>Violaceomyces</taxon>
    </lineage>
</organism>
<keyword evidence="2" id="KW-1185">Reference proteome</keyword>
<proteinExistence type="predicted"/>
<gene>
    <name evidence="1" type="ORF">IE53DRAFT_191179</name>
</gene>
<accession>A0ACD0NS02</accession>
<evidence type="ECO:0000313" key="1">
    <source>
        <dbReference type="EMBL" id="PWN48560.1"/>
    </source>
</evidence>
<dbReference type="EMBL" id="KZ820182">
    <property type="protein sequence ID" value="PWN48560.1"/>
    <property type="molecule type" value="Genomic_DNA"/>
</dbReference>
<reference evidence="1 2" key="1">
    <citation type="journal article" date="2018" name="Mol. Biol. Evol.">
        <title>Broad Genomic Sampling Reveals a Smut Pathogenic Ancestry of the Fungal Clade Ustilaginomycotina.</title>
        <authorList>
            <person name="Kijpornyongpan T."/>
            <person name="Mondo S.J."/>
            <person name="Barry K."/>
            <person name="Sandor L."/>
            <person name="Lee J."/>
            <person name="Lipzen A."/>
            <person name="Pangilinan J."/>
            <person name="LaButti K."/>
            <person name="Hainaut M."/>
            <person name="Henrissat B."/>
            <person name="Grigoriev I.V."/>
            <person name="Spatafora J.W."/>
            <person name="Aime M.C."/>
        </authorList>
    </citation>
    <scope>NUCLEOTIDE SEQUENCE [LARGE SCALE GENOMIC DNA]</scope>
    <source>
        <strain evidence="1 2">SA 807</strain>
    </source>
</reference>
<protein>
    <submittedName>
        <fullName evidence="1">Uncharacterized protein</fullName>
    </submittedName>
</protein>
<sequence>MVMSVMGECIVAKAQNPPVATFSRPSSIPSTLPSIHPFVERGRRSPRFGRLFIFILFRVGSVVVWVRALLVVLQGGKGRGGAKGREQTYSTNRRTNKRAYSLAEGGRLGEGRGERRGVGVEVSVVGGW</sequence>